<feature type="region of interest" description="Disordered" evidence="1">
    <location>
        <begin position="152"/>
        <end position="171"/>
    </location>
</feature>
<evidence type="ECO:0000313" key="3">
    <source>
        <dbReference type="Proteomes" id="UP000757435"/>
    </source>
</evidence>
<gene>
    <name evidence="2" type="ORF">KME15_06250</name>
</gene>
<accession>A0A951Q8T8</accession>
<sequence>MNANSDTTAAIDSLESLLKAKIKLQDAQSEAEPLLKVIGLLFEPEALDDDQKKVLQNGLKSLRKLLEAHSAYSVAVEQAEPARAIVNQLLSFQPMNFDGKPTGQPSEESVPKVTTAEAIPDEVIADEDEESKVDEAEDKGFEADEAVADLSKVSATTKSSGSTRATSSKKS</sequence>
<reference evidence="2" key="2">
    <citation type="journal article" date="2022" name="Microbiol. Resour. Announc.">
        <title>Metagenome Sequencing to Explore Phylogenomics of Terrestrial Cyanobacteria.</title>
        <authorList>
            <person name="Ward R.D."/>
            <person name="Stajich J.E."/>
            <person name="Johansen J.R."/>
            <person name="Huntemann M."/>
            <person name="Clum A."/>
            <person name="Foster B."/>
            <person name="Foster B."/>
            <person name="Roux S."/>
            <person name="Palaniappan K."/>
            <person name="Varghese N."/>
            <person name="Mukherjee S."/>
            <person name="Reddy T.B.K."/>
            <person name="Daum C."/>
            <person name="Copeland A."/>
            <person name="Chen I.A."/>
            <person name="Ivanova N.N."/>
            <person name="Kyrpides N.C."/>
            <person name="Shapiro N."/>
            <person name="Eloe-Fadrosh E.A."/>
            <person name="Pietrasiak N."/>
        </authorList>
    </citation>
    <scope>NUCLEOTIDE SEQUENCE</scope>
    <source>
        <strain evidence="2">UHER 2000/2452</strain>
    </source>
</reference>
<reference evidence="2" key="1">
    <citation type="submission" date="2021-05" db="EMBL/GenBank/DDBJ databases">
        <authorList>
            <person name="Pietrasiak N."/>
            <person name="Ward R."/>
            <person name="Stajich J.E."/>
            <person name="Kurbessoian T."/>
        </authorList>
    </citation>
    <scope>NUCLEOTIDE SEQUENCE</scope>
    <source>
        <strain evidence="2">UHER 2000/2452</strain>
    </source>
</reference>
<feature type="region of interest" description="Disordered" evidence="1">
    <location>
        <begin position="96"/>
        <end position="147"/>
    </location>
</feature>
<comment type="caution">
    <text evidence="2">The sequence shown here is derived from an EMBL/GenBank/DDBJ whole genome shotgun (WGS) entry which is preliminary data.</text>
</comment>
<evidence type="ECO:0000256" key="1">
    <source>
        <dbReference type="SAM" id="MobiDB-lite"/>
    </source>
</evidence>
<proteinExistence type="predicted"/>
<feature type="compositionally biased region" description="Acidic residues" evidence="1">
    <location>
        <begin position="119"/>
        <end position="147"/>
    </location>
</feature>
<dbReference type="EMBL" id="JAHHHD010000004">
    <property type="protein sequence ID" value="MBW4658256.1"/>
    <property type="molecule type" value="Genomic_DNA"/>
</dbReference>
<dbReference type="AlphaFoldDB" id="A0A951Q8T8"/>
<evidence type="ECO:0000313" key="2">
    <source>
        <dbReference type="EMBL" id="MBW4658256.1"/>
    </source>
</evidence>
<organism evidence="2 3">
    <name type="scientific">Drouetiella hepatica Uher 2000/2452</name>
    <dbReference type="NCBI Taxonomy" id="904376"/>
    <lineage>
        <taxon>Bacteria</taxon>
        <taxon>Bacillati</taxon>
        <taxon>Cyanobacteriota</taxon>
        <taxon>Cyanophyceae</taxon>
        <taxon>Oculatellales</taxon>
        <taxon>Oculatellaceae</taxon>
        <taxon>Drouetiella</taxon>
    </lineage>
</organism>
<feature type="compositionally biased region" description="Polar residues" evidence="1">
    <location>
        <begin position="153"/>
        <end position="171"/>
    </location>
</feature>
<dbReference type="Proteomes" id="UP000757435">
    <property type="component" value="Unassembled WGS sequence"/>
</dbReference>
<protein>
    <submittedName>
        <fullName evidence="2">Uncharacterized protein</fullName>
    </submittedName>
</protein>
<name>A0A951Q8T8_9CYAN</name>